<evidence type="ECO:0000313" key="1">
    <source>
        <dbReference type="EMBL" id="KAG0572622.1"/>
    </source>
</evidence>
<gene>
    <name evidence="1" type="ORF">KC19_VG111200</name>
</gene>
<dbReference type="Proteomes" id="UP000822688">
    <property type="component" value="Chromosome V"/>
</dbReference>
<sequence>MLKTEHLQCLFRNPKNMKALPAHLHPVLLADTSINIRSCTPTPPFAPGMDKFLERLVQVISCDVDF</sequence>
<reference evidence="1" key="1">
    <citation type="submission" date="2020-06" db="EMBL/GenBank/DDBJ databases">
        <title>WGS assembly of Ceratodon purpureus strain R40.</title>
        <authorList>
            <person name="Carey S.B."/>
            <person name="Jenkins J."/>
            <person name="Shu S."/>
            <person name="Lovell J.T."/>
            <person name="Sreedasyam A."/>
            <person name="Maumus F."/>
            <person name="Tiley G.P."/>
            <person name="Fernandez-Pozo N."/>
            <person name="Barry K."/>
            <person name="Chen C."/>
            <person name="Wang M."/>
            <person name="Lipzen A."/>
            <person name="Daum C."/>
            <person name="Saski C.A."/>
            <person name="Payton A.C."/>
            <person name="Mcbreen J.C."/>
            <person name="Conrad R.E."/>
            <person name="Kollar L.M."/>
            <person name="Olsson S."/>
            <person name="Huttunen S."/>
            <person name="Landis J.B."/>
            <person name="Wickett N.J."/>
            <person name="Johnson M.G."/>
            <person name="Rensing S.A."/>
            <person name="Grimwood J."/>
            <person name="Schmutz J."/>
            <person name="Mcdaniel S.F."/>
        </authorList>
    </citation>
    <scope>NUCLEOTIDE SEQUENCE</scope>
    <source>
        <strain evidence="1">R40</strain>
    </source>
</reference>
<proteinExistence type="predicted"/>
<accession>A0A8T0HP14</accession>
<organism evidence="1 2">
    <name type="scientific">Ceratodon purpureus</name>
    <name type="common">Fire moss</name>
    <name type="synonym">Dicranum purpureum</name>
    <dbReference type="NCBI Taxonomy" id="3225"/>
    <lineage>
        <taxon>Eukaryota</taxon>
        <taxon>Viridiplantae</taxon>
        <taxon>Streptophyta</taxon>
        <taxon>Embryophyta</taxon>
        <taxon>Bryophyta</taxon>
        <taxon>Bryophytina</taxon>
        <taxon>Bryopsida</taxon>
        <taxon>Dicranidae</taxon>
        <taxon>Pseudoditrichales</taxon>
        <taxon>Ditrichaceae</taxon>
        <taxon>Ceratodon</taxon>
    </lineage>
</organism>
<keyword evidence="2" id="KW-1185">Reference proteome</keyword>
<comment type="caution">
    <text evidence="1">The sequence shown here is derived from an EMBL/GenBank/DDBJ whole genome shotgun (WGS) entry which is preliminary data.</text>
</comment>
<evidence type="ECO:0000313" key="2">
    <source>
        <dbReference type="Proteomes" id="UP000822688"/>
    </source>
</evidence>
<protein>
    <submittedName>
        <fullName evidence="1">Uncharacterized protein</fullName>
    </submittedName>
</protein>
<dbReference type="AlphaFoldDB" id="A0A8T0HP14"/>
<name>A0A8T0HP14_CERPU</name>
<dbReference type="EMBL" id="CM026426">
    <property type="protein sequence ID" value="KAG0572622.1"/>
    <property type="molecule type" value="Genomic_DNA"/>
</dbReference>